<dbReference type="OrthoDB" id="9788924at2"/>
<proteinExistence type="predicted"/>
<evidence type="ECO:0000313" key="2">
    <source>
        <dbReference type="EMBL" id="KJV09629.1"/>
    </source>
</evidence>
<dbReference type="AlphaFoldDB" id="A0A0F3IVL1"/>
<dbReference type="SUPFAM" id="SSF53756">
    <property type="entry name" value="UDP-Glycosyltransferase/glycogen phosphorylase"/>
    <property type="match status" value="1"/>
</dbReference>
<reference evidence="2 3" key="1">
    <citation type="submission" date="2015-03" db="EMBL/GenBank/DDBJ databases">
        <title>Draft genome sequence of Elstera litoralis.</title>
        <authorList>
            <person name="Rahalkar M.C."/>
            <person name="Dhakephalkar P.K."/>
            <person name="Pore S.D."/>
            <person name="Arora P."/>
            <person name="Kapse N.G."/>
            <person name="Pandit P.S."/>
        </authorList>
    </citation>
    <scope>NUCLEOTIDE SEQUENCE [LARGE SCALE GENOMIC DNA]</scope>
    <source>
        <strain evidence="2 3">Dia-1</strain>
    </source>
</reference>
<dbReference type="Gene3D" id="3.40.630.30">
    <property type="match status" value="1"/>
</dbReference>
<dbReference type="PROSITE" id="PS51186">
    <property type="entry name" value="GNAT"/>
    <property type="match status" value="1"/>
</dbReference>
<protein>
    <recommendedName>
        <fullName evidence="1">N-acetyltransferase domain-containing protein</fullName>
    </recommendedName>
</protein>
<dbReference type="RefSeq" id="WP_045775772.1">
    <property type="nucleotide sequence ID" value="NZ_LAJY01000245.1"/>
</dbReference>
<gene>
    <name evidence="2" type="ORF">VZ95_10370</name>
</gene>
<keyword evidence="3" id="KW-1185">Reference proteome</keyword>
<dbReference type="GO" id="GO:0016747">
    <property type="term" value="F:acyltransferase activity, transferring groups other than amino-acyl groups"/>
    <property type="evidence" value="ECO:0007669"/>
    <property type="project" value="InterPro"/>
</dbReference>
<dbReference type="Proteomes" id="UP000033774">
    <property type="component" value="Unassembled WGS sequence"/>
</dbReference>
<comment type="caution">
    <text evidence="2">The sequence shown here is derived from an EMBL/GenBank/DDBJ whole genome shotgun (WGS) entry which is preliminary data.</text>
</comment>
<dbReference type="CDD" id="cd04301">
    <property type="entry name" value="NAT_SF"/>
    <property type="match status" value="1"/>
</dbReference>
<dbReference type="InterPro" id="IPR000182">
    <property type="entry name" value="GNAT_dom"/>
</dbReference>
<dbReference type="Pfam" id="PF00583">
    <property type="entry name" value="Acetyltransf_1"/>
    <property type="match status" value="1"/>
</dbReference>
<dbReference type="Gene3D" id="3.40.50.2000">
    <property type="entry name" value="Glycogen Phosphorylase B"/>
    <property type="match status" value="1"/>
</dbReference>
<sequence>MGLPALVVVAADNQREWADRLATLGVARVVEPTLEALASGLTDLLDDAAARDSMAQAGRALIDGRGVDRIFLALSPGEPILEGRVSLRLLEAEDLPLLEAWRDDPSTRPFARLTSESDRASIWELGALDDPDALLLLAVADGTMGQTPVGFLRLDRCAAPVPGWEVVIATAPNHTRRGIGRAALRLLGRLMPKDAILAHIPMGDEASHSFFRALGYMPISEEWYRANHSPI</sequence>
<name>A0A0F3IVL1_9PROT</name>
<evidence type="ECO:0000313" key="3">
    <source>
        <dbReference type="Proteomes" id="UP000033774"/>
    </source>
</evidence>
<feature type="domain" description="N-acetyltransferase" evidence="1">
    <location>
        <begin position="85"/>
        <end position="231"/>
    </location>
</feature>
<dbReference type="EMBL" id="LAJY01000245">
    <property type="protein sequence ID" value="KJV09629.1"/>
    <property type="molecule type" value="Genomic_DNA"/>
</dbReference>
<dbReference type="SUPFAM" id="SSF55729">
    <property type="entry name" value="Acyl-CoA N-acyltransferases (Nat)"/>
    <property type="match status" value="1"/>
</dbReference>
<evidence type="ECO:0000259" key="1">
    <source>
        <dbReference type="PROSITE" id="PS51186"/>
    </source>
</evidence>
<accession>A0A0F3IVL1</accession>
<organism evidence="2 3">
    <name type="scientific">Elstera litoralis</name>
    <dbReference type="NCBI Taxonomy" id="552518"/>
    <lineage>
        <taxon>Bacteria</taxon>
        <taxon>Pseudomonadati</taxon>
        <taxon>Pseudomonadota</taxon>
        <taxon>Alphaproteobacteria</taxon>
        <taxon>Rhodospirillales</taxon>
        <taxon>Rhodospirillaceae</taxon>
        <taxon>Elstera</taxon>
    </lineage>
</organism>
<dbReference type="InterPro" id="IPR016181">
    <property type="entry name" value="Acyl_CoA_acyltransferase"/>
</dbReference>